<evidence type="ECO:0000313" key="4">
    <source>
        <dbReference type="EMBL" id="MET6989189.1"/>
    </source>
</evidence>
<evidence type="ECO:0000256" key="2">
    <source>
        <dbReference type="SAM" id="Phobius"/>
    </source>
</evidence>
<sequence length="606" mass="68711">MWIYLLKFSALLAIFLVFYKIFLEQATMHHFKRFYLLGALLIALGIPAITFTEYVMAQPQPVSAELVQAASLQSDPANLKESINYLPWILWGLYGLGVALFSIKFLINLWGVIKRIRNNPKEKAGPCQHVLLQDPIAPHTFFSYVFFNKKKYESHQIPQEVFWHEETHAQQKHSMDVLLIELFQIIFWFHPLVYISKHYIKLNHEFLADEAVLHKGVNTSTYQKILLAFASHNSYRDVPEPSLSNSINYSSIKKRIIIMKTHTSKKALWGKGVLLLPLLALLLYSFSNKEIVALEQKTKSTETTTQLQVAMENPTINAENIEILINKYGQLLVNSILVEMEDLHSFLLKYNQDLSKEQRSQTLRSIITIDKEAPKEIIEQVEVILTDYGVATVDIREKTYVQQEKEATKAEMKEYNALASKYNAQAKGKYVIKIADMSRLKQLNDRITTAQKASAEPFPKFPPPPPPAVGTPTPPRVIKNSNPPPPPPLPANAPEVDRIAYEKAVKNYKKGNPGLVYDHMMEDGELVEIIVIEDENNVAPPPPPKNPITHMQELAVRGATFYLNGDPVSSEKAIQLVKKNKNINIDIRGVDSVAPVVKLTTKTKGN</sequence>
<organism evidence="4 5">
    <name type="scientific">Sediminicola arcticus</name>
    <dbReference type="NCBI Taxonomy" id="1574308"/>
    <lineage>
        <taxon>Bacteria</taxon>
        <taxon>Pseudomonadati</taxon>
        <taxon>Bacteroidota</taxon>
        <taxon>Flavobacteriia</taxon>
        <taxon>Flavobacteriales</taxon>
        <taxon>Flavobacteriaceae</taxon>
        <taxon>Sediminicola</taxon>
    </lineage>
</organism>
<protein>
    <submittedName>
        <fullName evidence="4">M56 family metallopeptidase</fullName>
    </submittedName>
</protein>
<feature type="transmembrane region" description="Helical" evidence="2">
    <location>
        <begin position="268"/>
        <end position="286"/>
    </location>
</feature>
<feature type="transmembrane region" description="Helical" evidence="2">
    <location>
        <begin position="88"/>
        <end position="113"/>
    </location>
</feature>
<comment type="caution">
    <text evidence="4">The sequence shown here is derived from an EMBL/GenBank/DDBJ whole genome shotgun (WGS) entry which is preliminary data.</text>
</comment>
<dbReference type="CDD" id="cd07341">
    <property type="entry name" value="M56_BlaR1_MecR1_like"/>
    <property type="match status" value="1"/>
</dbReference>
<keyword evidence="5" id="KW-1185">Reference proteome</keyword>
<feature type="region of interest" description="Disordered" evidence="1">
    <location>
        <begin position="451"/>
        <end position="474"/>
    </location>
</feature>
<evidence type="ECO:0000259" key="3">
    <source>
        <dbReference type="Pfam" id="PF05569"/>
    </source>
</evidence>
<evidence type="ECO:0000313" key="5">
    <source>
        <dbReference type="Proteomes" id="UP001549799"/>
    </source>
</evidence>
<gene>
    <name evidence="4" type="ORF">ABXZ36_00850</name>
</gene>
<feature type="transmembrane region" description="Helical" evidence="2">
    <location>
        <begin position="34"/>
        <end position="57"/>
    </location>
</feature>
<dbReference type="EMBL" id="JBEXAE010000001">
    <property type="protein sequence ID" value="MET6989189.1"/>
    <property type="molecule type" value="Genomic_DNA"/>
</dbReference>
<name>A0ABV2SSC0_9FLAO</name>
<dbReference type="Proteomes" id="UP001549799">
    <property type="component" value="Unassembled WGS sequence"/>
</dbReference>
<proteinExistence type="predicted"/>
<reference evidence="4 5" key="1">
    <citation type="submission" date="2024-07" db="EMBL/GenBank/DDBJ databases">
        <title>The genome sequence of type strain Sediminicola arcticus GDMCC 1.2805.</title>
        <authorList>
            <person name="Liu Y."/>
        </authorList>
    </citation>
    <scope>NUCLEOTIDE SEQUENCE [LARGE SCALE GENOMIC DNA]</scope>
    <source>
        <strain evidence="4 5">GDMCC 1.2805</strain>
    </source>
</reference>
<dbReference type="RefSeq" id="WP_354613558.1">
    <property type="nucleotide sequence ID" value="NZ_JBEXAE010000001.1"/>
</dbReference>
<feature type="domain" description="Peptidase M56" evidence="3">
    <location>
        <begin position="161"/>
        <end position="258"/>
    </location>
</feature>
<dbReference type="InterPro" id="IPR008756">
    <property type="entry name" value="Peptidase_M56"/>
</dbReference>
<feature type="compositionally biased region" description="Pro residues" evidence="1">
    <location>
        <begin position="459"/>
        <end position="474"/>
    </location>
</feature>
<dbReference type="Pfam" id="PF05569">
    <property type="entry name" value="Peptidase_M56"/>
    <property type="match status" value="1"/>
</dbReference>
<keyword evidence="2" id="KW-0472">Membrane</keyword>
<feature type="transmembrane region" description="Helical" evidence="2">
    <location>
        <begin position="6"/>
        <end position="22"/>
    </location>
</feature>
<accession>A0ABV2SSC0</accession>
<evidence type="ECO:0000256" key="1">
    <source>
        <dbReference type="SAM" id="MobiDB-lite"/>
    </source>
</evidence>
<keyword evidence="2" id="KW-0812">Transmembrane</keyword>
<dbReference type="PANTHER" id="PTHR34978:SF3">
    <property type="entry name" value="SLR0241 PROTEIN"/>
    <property type="match status" value="1"/>
</dbReference>
<keyword evidence="2" id="KW-1133">Transmembrane helix</keyword>
<dbReference type="InterPro" id="IPR052173">
    <property type="entry name" value="Beta-lactam_resp_regulator"/>
</dbReference>
<dbReference type="PANTHER" id="PTHR34978">
    <property type="entry name" value="POSSIBLE SENSOR-TRANSDUCER PROTEIN BLAR"/>
    <property type="match status" value="1"/>
</dbReference>